<dbReference type="OrthoDB" id="411584at2759"/>
<evidence type="ECO:0000313" key="3">
    <source>
        <dbReference type="EMBL" id="EKX50870.1"/>
    </source>
</evidence>
<comment type="similarity">
    <text evidence="1">Belongs to the SufE family.</text>
</comment>
<dbReference type="KEGG" id="gtt:GUITHDRAFT_66468"/>
<reference evidence="5" key="2">
    <citation type="submission" date="2012-11" db="EMBL/GenBank/DDBJ databases">
        <authorList>
            <person name="Kuo A."/>
            <person name="Curtis B.A."/>
            <person name="Tanifuji G."/>
            <person name="Burki F."/>
            <person name="Gruber A."/>
            <person name="Irimia M."/>
            <person name="Maruyama S."/>
            <person name="Arias M.C."/>
            <person name="Ball S.G."/>
            <person name="Gile G.H."/>
            <person name="Hirakawa Y."/>
            <person name="Hopkins J.F."/>
            <person name="Rensing S.A."/>
            <person name="Schmutz J."/>
            <person name="Symeonidi A."/>
            <person name="Elias M."/>
            <person name="Eveleigh R.J."/>
            <person name="Herman E.K."/>
            <person name="Klute M.J."/>
            <person name="Nakayama T."/>
            <person name="Obornik M."/>
            <person name="Reyes-Prieto A."/>
            <person name="Armbrust E.V."/>
            <person name="Aves S.J."/>
            <person name="Beiko R.G."/>
            <person name="Coutinho P."/>
            <person name="Dacks J.B."/>
            <person name="Durnford D.G."/>
            <person name="Fast N.M."/>
            <person name="Green B.R."/>
            <person name="Grisdale C."/>
            <person name="Hempe F."/>
            <person name="Henrissat B."/>
            <person name="Hoppner M.P."/>
            <person name="Ishida K.-I."/>
            <person name="Kim E."/>
            <person name="Koreny L."/>
            <person name="Kroth P.G."/>
            <person name="Liu Y."/>
            <person name="Malik S.-B."/>
            <person name="Maier U.G."/>
            <person name="McRose D."/>
            <person name="Mock T."/>
            <person name="Neilson J.A."/>
            <person name="Onodera N.T."/>
            <person name="Poole A.M."/>
            <person name="Pritham E.J."/>
            <person name="Richards T.A."/>
            <person name="Rocap G."/>
            <person name="Roy S.W."/>
            <person name="Sarai C."/>
            <person name="Schaack S."/>
            <person name="Shirato S."/>
            <person name="Slamovits C.H."/>
            <person name="Spencer D.F."/>
            <person name="Suzuki S."/>
            <person name="Worden A.Z."/>
            <person name="Zauner S."/>
            <person name="Barry K."/>
            <person name="Bell C."/>
            <person name="Bharti A.K."/>
            <person name="Crow J.A."/>
            <person name="Grimwood J."/>
            <person name="Kramer R."/>
            <person name="Lindquist E."/>
            <person name="Lucas S."/>
            <person name="Salamov A."/>
            <person name="McFadden G.I."/>
            <person name="Lane C.E."/>
            <person name="Keeling P.J."/>
            <person name="Gray M.W."/>
            <person name="Grigoriev I.V."/>
            <person name="Archibald J.M."/>
        </authorList>
    </citation>
    <scope>NUCLEOTIDE SEQUENCE</scope>
    <source>
        <strain evidence="5">CCMP2712</strain>
    </source>
</reference>
<dbReference type="AlphaFoldDB" id="L1JRS1"/>
<dbReference type="EnsemblProtists" id="EKX50870">
    <property type="protein sequence ID" value="EKX50870"/>
    <property type="gene ID" value="GUITHDRAFT_66468"/>
</dbReference>
<dbReference type="OMA" id="DWMQRYE"/>
<proteinExistence type="inferred from homology"/>
<evidence type="ECO:0000313" key="5">
    <source>
        <dbReference type="Proteomes" id="UP000011087"/>
    </source>
</evidence>
<dbReference type="HOGENOM" id="CLU_124502_0_1_1"/>
<dbReference type="STRING" id="905079.L1JRS1"/>
<accession>L1JRS1</accession>
<dbReference type="RefSeq" id="XP_005837850.1">
    <property type="nucleotide sequence ID" value="XM_005837793.1"/>
</dbReference>
<gene>
    <name evidence="3" type="ORF">GUITHDRAFT_66468</name>
</gene>
<dbReference type="PANTHER" id="PTHR43597">
    <property type="entry name" value="SULFUR ACCEPTOR PROTEIN CSDE"/>
    <property type="match status" value="1"/>
</dbReference>
<dbReference type="EMBL" id="JH992977">
    <property type="protein sequence ID" value="EKX50870.1"/>
    <property type="molecule type" value="Genomic_DNA"/>
</dbReference>
<dbReference type="PaxDb" id="55529-EKX50870"/>
<dbReference type="Pfam" id="PF02657">
    <property type="entry name" value="SufE"/>
    <property type="match status" value="1"/>
</dbReference>
<name>L1JRS1_GUITC</name>
<evidence type="ECO:0000313" key="4">
    <source>
        <dbReference type="EnsemblProtists" id="EKX50870"/>
    </source>
</evidence>
<dbReference type="eggNOG" id="ENOG502S3NN">
    <property type="taxonomic scope" value="Eukaryota"/>
</dbReference>
<feature type="domain" description="Fe-S metabolism associated" evidence="2">
    <location>
        <begin position="16"/>
        <end position="137"/>
    </location>
</feature>
<dbReference type="Proteomes" id="UP000011087">
    <property type="component" value="Unassembled WGS sequence"/>
</dbReference>
<dbReference type="GeneID" id="17307396"/>
<evidence type="ECO:0000256" key="1">
    <source>
        <dbReference type="ARBA" id="ARBA00010282"/>
    </source>
</evidence>
<sequence length="142" mass="15689">MSVNEVKLTPELQKIVQQFSLVPDPKLRYQQLLFFAAKLGAMEEVHKVEENKVKGCQSTVYVHATKDEEGKIWYTGDSDSQLTKGLCAMLVRGLSGNTVQDILEVSPEFVKEAGLSVSLTPSRNNGFLNMLNTMKAQAKALA</sequence>
<dbReference type="PANTHER" id="PTHR43597:SF5">
    <property type="entry name" value="SUFE-LIKE PROTEIN 2, CHLOROPLASTIC"/>
    <property type="match status" value="1"/>
</dbReference>
<dbReference type="InterPro" id="IPR003808">
    <property type="entry name" value="Fe-S_metab-assoc_dom"/>
</dbReference>
<dbReference type="SUPFAM" id="SSF82649">
    <property type="entry name" value="SufE/NifU"/>
    <property type="match status" value="1"/>
</dbReference>
<reference evidence="3 5" key="1">
    <citation type="journal article" date="2012" name="Nature">
        <title>Algal genomes reveal evolutionary mosaicism and the fate of nucleomorphs.</title>
        <authorList>
            <consortium name="DOE Joint Genome Institute"/>
            <person name="Curtis B.A."/>
            <person name="Tanifuji G."/>
            <person name="Burki F."/>
            <person name="Gruber A."/>
            <person name="Irimia M."/>
            <person name="Maruyama S."/>
            <person name="Arias M.C."/>
            <person name="Ball S.G."/>
            <person name="Gile G.H."/>
            <person name="Hirakawa Y."/>
            <person name="Hopkins J.F."/>
            <person name="Kuo A."/>
            <person name="Rensing S.A."/>
            <person name="Schmutz J."/>
            <person name="Symeonidi A."/>
            <person name="Elias M."/>
            <person name="Eveleigh R.J."/>
            <person name="Herman E.K."/>
            <person name="Klute M.J."/>
            <person name="Nakayama T."/>
            <person name="Obornik M."/>
            <person name="Reyes-Prieto A."/>
            <person name="Armbrust E.V."/>
            <person name="Aves S.J."/>
            <person name="Beiko R.G."/>
            <person name="Coutinho P."/>
            <person name="Dacks J.B."/>
            <person name="Durnford D.G."/>
            <person name="Fast N.M."/>
            <person name="Green B.R."/>
            <person name="Grisdale C.J."/>
            <person name="Hempel F."/>
            <person name="Henrissat B."/>
            <person name="Hoppner M.P."/>
            <person name="Ishida K."/>
            <person name="Kim E."/>
            <person name="Koreny L."/>
            <person name="Kroth P.G."/>
            <person name="Liu Y."/>
            <person name="Malik S.B."/>
            <person name="Maier U.G."/>
            <person name="McRose D."/>
            <person name="Mock T."/>
            <person name="Neilson J.A."/>
            <person name="Onodera N.T."/>
            <person name="Poole A.M."/>
            <person name="Pritham E.J."/>
            <person name="Richards T.A."/>
            <person name="Rocap G."/>
            <person name="Roy S.W."/>
            <person name="Sarai C."/>
            <person name="Schaack S."/>
            <person name="Shirato S."/>
            <person name="Slamovits C.H."/>
            <person name="Spencer D.F."/>
            <person name="Suzuki S."/>
            <person name="Worden A.Z."/>
            <person name="Zauner S."/>
            <person name="Barry K."/>
            <person name="Bell C."/>
            <person name="Bharti A.K."/>
            <person name="Crow J.A."/>
            <person name="Grimwood J."/>
            <person name="Kramer R."/>
            <person name="Lindquist E."/>
            <person name="Lucas S."/>
            <person name="Salamov A."/>
            <person name="McFadden G.I."/>
            <person name="Lane C.E."/>
            <person name="Keeling P.J."/>
            <person name="Gray M.W."/>
            <person name="Grigoriev I.V."/>
            <person name="Archibald J.M."/>
        </authorList>
    </citation>
    <scope>NUCLEOTIDE SEQUENCE</scope>
    <source>
        <strain evidence="3 5">CCMP2712</strain>
    </source>
</reference>
<dbReference type="Gene3D" id="3.90.1010.10">
    <property type="match status" value="1"/>
</dbReference>
<keyword evidence="5" id="KW-1185">Reference proteome</keyword>
<reference evidence="4" key="3">
    <citation type="submission" date="2015-06" db="UniProtKB">
        <authorList>
            <consortium name="EnsemblProtists"/>
        </authorList>
    </citation>
    <scope>IDENTIFICATION</scope>
</reference>
<evidence type="ECO:0000259" key="2">
    <source>
        <dbReference type="Pfam" id="PF02657"/>
    </source>
</evidence>
<protein>
    <recommendedName>
        <fullName evidence="2">Fe-S metabolism associated domain-containing protein</fullName>
    </recommendedName>
</protein>
<organism evidence="3">
    <name type="scientific">Guillardia theta (strain CCMP2712)</name>
    <name type="common">Cryptophyte</name>
    <dbReference type="NCBI Taxonomy" id="905079"/>
    <lineage>
        <taxon>Eukaryota</taxon>
        <taxon>Cryptophyceae</taxon>
        <taxon>Pyrenomonadales</taxon>
        <taxon>Geminigeraceae</taxon>
        <taxon>Guillardia</taxon>
    </lineage>
</organism>